<dbReference type="InterPro" id="IPR008942">
    <property type="entry name" value="ENTH_VHS"/>
</dbReference>
<feature type="compositionally biased region" description="Basic and acidic residues" evidence="1">
    <location>
        <begin position="354"/>
        <end position="367"/>
    </location>
</feature>
<protein>
    <submittedName>
        <fullName evidence="3">PCF11</fullName>
    </submittedName>
</protein>
<feature type="region of interest" description="Disordered" evidence="1">
    <location>
        <begin position="217"/>
        <end position="300"/>
    </location>
</feature>
<dbReference type="Proteomes" id="UP000597762">
    <property type="component" value="Unassembled WGS sequence"/>
</dbReference>
<dbReference type="Pfam" id="PF23228">
    <property type="entry name" value="zf_PCFS4"/>
    <property type="match status" value="1"/>
</dbReference>
<comment type="caution">
    <text evidence="3">The sequence shown here is derived from an EMBL/GenBank/DDBJ whole genome shotgun (WGS) entry which is preliminary data.</text>
</comment>
<feature type="region of interest" description="Disordered" evidence="1">
    <location>
        <begin position="327"/>
        <end position="468"/>
    </location>
</feature>
<dbReference type="SUPFAM" id="SSF48464">
    <property type="entry name" value="ENTH/VHS domain"/>
    <property type="match status" value="1"/>
</dbReference>
<dbReference type="InterPro" id="IPR057242">
    <property type="entry name" value="PCFS4-like"/>
</dbReference>
<evidence type="ECO:0000259" key="2">
    <source>
        <dbReference type="PROSITE" id="PS51391"/>
    </source>
</evidence>
<feature type="compositionally biased region" description="Basic and acidic residues" evidence="1">
    <location>
        <begin position="230"/>
        <end position="300"/>
    </location>
</feature>
<organism evidence="3 4">
    <name type="scientific">Acanthosepion pharaonis</name>
    <name type="common">Pharaoh cuttlefish</name>
    <name type="synonym">Sepia pharaonis</name>
    <dbReference type="NCBI Taxonomy" id="158019"/>
    <lineage>
        <taxon>Eukaryota</taxon>
        <taxon>Metazoa</taxon>
        <taxon>Spiralia</taxon>
        <taxon>Lophotrochozoa</taxon>
        <taxon>Mollusca</taxon>
        <taxon>Cephalopoda</taxon>
        <taxon>Coleoidea</taxon>
        <taxon>Decapodiformes</taxon>
        <taxon>Sepiida</taxon>
        <taxon>Sepiina</taxon>
        <taxon>Sepiidae</taxon>
        <taxon>Acanthosepion</taxon>
    </lineage>
</organism>
<dbReference type="SMART" id="SM00582">
    <property type="entry name" value="RPR"/>
    <property type="match status" value="1"/>
</dbReference>
<dbReference type="PANTHER" id="PTHR15921:SF3">
    <property type="entry name" value="PRE-MRNA CLEAVAGE COMPLEX 2 PROTEIN PCF11"/>
    <property type="match status" value="1"/>
</dbReference>
<dbReference type="GO" id="GO:0005737">
    <property type="term" value="C:cytoplasm"/>
    <property type="evidence" value="ECO:0007669"/>
    <property type="project" value="TreeGrafter"/>
</dbReference>
<evidence type="ECO:0000256" key="1">
    <source>
        <dbReference type="SAM" id="MobiDB-lite"/>
    </source>
</evidence>
<dbReference type="GO" id="GO:0031124">
    <property type="term" value="P:mRNA 3'-end processing"/>
    <property type="evidence" value="ECO:0007669"/>
    <property type="project" value="InterPro"/>
</dbReference>
<accession>A0A812BP14</accession>
<feature type="region of interest" description="Disordered" evidence="1">
    <location>
        <begin position="1087"/>
        <end position="1107"/>
    </location>
</feature>
<dbReference type="OrthoDB" id="343582at2759"/>
<dbReference type="InterPro" id="IPR045154">
    <property type="entry name" value="PCF11-like"/>
</dbReference>
<dbReference type="PANTHER" id="PTHR15921">
    <property type="entry name" value="PRE-MRNA CLEAVAGE COMPLEX II"/>
    <property type="match status" value="1"/>
</dbReference>
<gene>
    <name evidence="3" type="ORF">SPHA_19549</name>
</gene>
<dbReference type="InterPro" id="IPR006569">
    <property type="entry name" value="CID_dom"/>
</dbReference>
<keyword evidence="4" id="KW-1185">Reference proteome</keyword>
<proteinExistence type="predicted"/>
<dbReference type="GO" id="GO:0005849">
    <property type="term" value="C:mRNA cleavage factor complex"/>
    <property type="evidence" value="ECO:0007669"/>
    <property type="project" value="TreeGrafter"/>
</dbReference>
<feature type="compositionally biased region" description="Basic and acidic residues" evidence="1">
    <location>
        <begin position="413"/>
        <end position="448"/>
    </location>
</feature>
<evidence type="ECO:0000313" key="3">
    <source>
        <dbReference type="EMBL" id="CAE1234846.1"/>
    </source>
</evidence>
<dbReference type="GO" id="GO:0006369">
    <property type="term" value="P:termination of RNA polymerase II transcription"/>
    <property type="evidence" value="ECO:0007669"/>
    <property type="project" value="InterPro"/>
</dbReference>
<feature type="domain" description="CID" evidence="2">
    <location>
        <begin position="3"/>
        <end position="114"/>
    </location>
</feature>
<dbReference type="GO" id="GO:0003729">
    <property type="term" value="F:mRNA binding"/>
    <property type="evidence" value="ECO:0007669"/>
    <property type="project" value="InterPro"/>
</dbReference>
<dbReference type="AlphaFoldDB" id="A0A812BP14"/>
<name>A0A812BP14_ACAPH</name>
<dbReference type="Gene3D" id="1.25.40.90">
    <property type="match status" value="2"/>
</dbReference>
<dbReference type="PROSITE" id="PS51391">
    <property type="entry name" value="CID"/>
    <property type="match status" value="1"/>
</dbReference>
<feature type="compositionally biased region" description="Low complexity" evidence="1">
    <location>
        <begin position="370"/>
        <end position="386"/>
    </location>
</feature>
<evidence type="ECO:0000313" key="4">
    <source>
        <dbReference type="Proteomes" id="UP000597762"/>
    </source>
</evidence>
<feature type="compositionally biased region" description="Polar residues" evidence="1">
    <location>
        <begin position="343"/>
        <end position="353"/>
    </location>
</feature>
<dbReference type="GO" id="GO:0000993">
    <property type="term" value="F:RNA polymerase II complex binding"/>
    <property type="evidence" value="ECO:0007669"/>
    <property type="project" value="InterPro"/>
</dbReference>
<dbReference type="CDD" id="cd16982">
    <property type="entry name" value="CID_Pcf11"/>
    <property type="match status" value="1"/>
</dbReference>
<reference evidence="3" key="1">
    <citation type="submission" date="2021-01" db="EMBL/GenBank/DDBJ databases">
        <authorList>
            <person name="Li R."/>
            <person name="Bekaert M."/>
        </authorList>
    </citation>
    <scope>NUCLEOTIDE SEQUENCE</scope>
    <source>
        <strain evidence="3">Farmed</strain>
    </source>
</reference>
<dbReference type="InterPro" id="IPR047415">
    <property type="entry name" value="Pcf11_CID"/>
</dbReference>
<dbReference type="EMBL" id="CAHIKZ030000709">
    <property type="protein sequence ID" value="CAE1234846.1"/>
    <property type="molecule type" value="Genomic_DNA"/>
</dbReference>
<sequence length="1241" mass="137872">MADAEEVVEEYRSSLADLTINSKPLISMLTMLAEDHSQYAQHIVQLIEQHLQKVKPSQKLPPIQQKYIVSIFCDTFQKVDERTRGAMYKLRQTWQMYFPNPKLYALDMRVNMMDPAWPIIAEPPEQGNIHVNPRFLVQKEEDEGTLAEQPETLMRKQLIAKQQELLGILQHRMDLEVAEPLPKVDAAVSHKQADNFSKHQDDDVSVISDSTVHSMKASAIRSLPSMVSNKSKDKPNDRNISRMRDRRRGSDDSDKGRRRDDSDSSRDRNRYGRDSRSGSSRRDDDRRSRHRDDDYRDRNTDRFGRERRSKERFNRRKDRYDDDEYDRYQRRRRDRSPVRNRSPESINSRGWQQDNDRKSYKDSKGDTWKSSYDNSDNQSSSDSNQNKMGNLGRSPNSSIKNLHVNHQHGGASPKDHPDDKTSIGKGLKRDRDYRENSKLPSPQRERDASTSPKRMCTDQGMESQLDRHLNTKEDLSDLFGKVDQDYRVPPSNMTDQRIPYMRSGSHSGWAKFKADHPDDFISDEGPGSAMDIDERYKDVDMRWNANNRPGCVGSPMKSFSPRVVDGSARDKQANFIREAAKLAQSGELSVMINEPNRPQFGFNGANMFPPAGAMINDFNRPRGPENFQPRPPHWDLPFVRRPNHPEPIPMIRPSPFPPDRQLENMRFPGHHALPPGVIGAAPVQPLPAPGLVNHAQAPFYPALPPNINAVTLPPMTALPPGLAPVSAEATSNAAAPIVPPQFPQITLTSAGIASVSCPGMPSIPTAPTALATAANVVPSSASLSAPNLAAVAAAAAAAAGQSLLPTSVLNKLVRPAPPMLPLSQPQPPAAPAPPVDVSCLFQKLVDAGIIPTVTADKDKDKPETEKEPEPEVIPELSDFKIEKLKIRYSQFIEELYDGIQCSSCGIRFTVDDTEKYREHLDWHFRQNKREKDDYKVAKYRKWYYEMSEWIQYEEIQDDEEKNRSNFFENMLNPVQEPAFIGPQGNKVIQCPAATGNDTDDVCEICGDPFEQFWEEEEEEWHLKNAVRVEGKTYHPVCYEDVKESVDASSVDTPREITENNPLEDALKTTEVVPATNTTSLASNLTNVSTTTTASSTTTSPSTLATSAPTTTIAKSNGIPVTSEASTAIAAASSTTIASTTNSGTVLSSAIKPALATTLPSSTLSTILAAVTSSEKSNNALTALLADGSSQLSPSSTNADNNLQGNNSTILPVSSSTAEEFNIIAQPITTIVSTSGLKTQGL</sequence>